<feature type="region of interest" description="Disordered" evidence="5">
    <location>
        <begin position="755"/>
        <end position="812"/>
    </location>
</feature>
<dbReference type="Proteomes" id="UP001408356">
    <property type="component" value="Unassembled WGS sequence"/>
</dbReference>
<comment type="caution">
    <text evidence="7">The sequence shown here is derived from an EMBL/GenBank/DDBJ whole genome shotgun (WGS) entry which is preliminary data.</text>
</comment>
<feature type="region of interest" description="Disordered" evidence="5">
    <location>
        <begin position="1330"/>
        <end position="1380"/>
    </location>
</feature>
<reference evidence="7 8" key="1">
    <citation type="journal article" date="2024" name="J. Plant Pathol.">
        <title>Sequence and assembly of the genome of Seiridium unicorne, isolate CBS 538.82, causal agent of cypress canker disease.</title>
        <authorList>
            <person name="Scali E."/>
            <person name="Rocca G.D."/>
            <person name="Danti R."/>
            <person name="Garbelotto M."/>
            <person name="Barberini S."/>
            <person name="Baroncelli R."/>
            <person name="Emiliani G."/>
        </authorList>
    </citation>
    <scope>NUCLEOTIDE SEQUENCE [LARGE SCALE GENOMIC DNA]</scope>
    <source>
        <strain evidence="7 8">BM-138-508</strain>
    </source>
</reference>
<evidence type="ECO:0000256" key="4">
    <source>
        <dbReference type="ARBA" id="ARBA00038168"/>
    </source>
</evidence>
<dbReference type="Pfam" id="PF00173">
    <property type="entry name" value="Cyt-b5"/>
    <property type="match status" value="1"/>
</dbReference>
<name>A0ABR2VAB7_9PEZI</name>
<dbReference type="InterPro" id="IPR050668">
    <property type="entry name" value="Cytochrome_b5"/>
</dbReference>
<dbReference type="InterPro" id="IPR018506">
    <property type="entry name" value="Cyt_B5_heme-BS"/>
</dbReference>
<evidence type="ECO:0000256" key="3">
    <source>
        <dbReference type="ARBA" id="ARBA00023004"/>
    </source>
</evidence>
<dbReference type="InterPro" id="IPR001199">
    <property type="entry name" value="Cyt_B5-like_heme/steroid-bd"/>
</dbReference>
<feature type="compositionally biased region" description="Basic and acidic residues" evidence="5">
    <location>
        <begin position="1369"/>
        <end position="1380"/>
    </location>
</feature>
<dbReference type="PROSITE" id="PS00191">
    <property type="entry name" value="CYTOCHROME_B5_1"/>
    <property type="match status" value="1"/>
</dbReference>
<dbReference type="EMBL" id="JARVKF010000057">
    <property type="protein sequence ID" value="KAK9423804.1"/>
    <property type="molecule type" value="Genomic_DNA"/>
</dbReference>
<dbReference type="PROSITE" id="PS50255">
    <property type="entry name" value="CYTOCHROME_B5_2"/>
    <property type="match status" value="1"/>
</dbReference>
<evidence type="ECO:0000259" key="6">
    <source>
        <dbReference type="PROSITE" id="PS50255"/>
    </source>
</evidence>
<dbReference type="InterPro" id="IPR036400">
    <property type="entry name" value="Cyt_B5-like_heme/steroid_sf"/>
</dbReference>
<accession>A0ABR2VAB7</accession>
<keyword evidence="2" id="KW-0479">Metal-binding</keyword>
<keyword evidence="3" id="KW-0408">Iron</keyword>
<sequence>MSSIVGVPWQRRDPAAPWRREQSEIPLPRSPWAQTFYPAAFPYWSIWADNLLHSGIAPEYPSINVSDITRMDPGPSGPFPRPSNDDLDRLFVAERIQAKKIPGFRTWQVPALNEGMEPYRHGDHIPRTAQDPGWDKYVNDLIQVDETKWLKFFDKGKWFDLRVDCFTHISDPFPEMKQHATNWWTVDNPLIWTHLSLSIEIAHRILCQMLAEQNAWLDALLFQPVQHWRYRDENIMKLHTQNPNFNPYMIESVAEKHLRQPSQALQAQLEAFLENHIFGFEDESVADQGFGMTCSIESVVPGGNGPAASASLIHVGFLRALCNRNLSLPERAHVQVALAALILHELMHSTWNGRTLREFGMVAREEPVCASDPALSLRDYTQSLLQYFYPQVMRELGSSFENECFGGALQLNFESLYPYRFTGKALTAGLWEWPSHTQWDRDLPNPLTTHLTSRHYQYVYPVPAVWTLAFTTKLFWESVVPYVNGGSAAFRAPKVFRAEQSWDWDTFPTRYFGAKRTQLPAVDWYNPSYENVHQAWQQRKQKWEMLRPWYKGEYRKWSTTPWSLVDARATIEQFAQAHSKRDLPRCVDRAREFSHYITQWKTQPLPETHPVAWVPIALGYLMQASVPRMDQDHVIHFPPQQPIKLYPNSRGLPDFLKSTGIVQLDFDQVFVGGLDRDLTIRRSDWGDPYDEVYKSQLACDTEGIINPIPKNWMNALRNTESGICASRGADGWADFSFEIPPYDDNMDWAQGVTNLASGRNISPPSSPTNLSGRDSYREDILPKHDAPYIGPSANKRAKRKRQDSTSEKKRPKYYTIGEVGDHLRDDTSVWVIESDKNCGYDVYDITEVCRTIGILSERGAVRALLLDVNIYGPWLRSDTGYRGGISPWLQSLLQNDGLLDDLLGSQVKSQASVIRARFGNEIAPIGKLLMSKRQEEIAEYDGKDGMPFWLRIGNDAYDLTNFAASKKDLETLRCLAQPSKYRETMDPTSNAQILKKLQAYRCAFVQQRPVKWLSTLRPYTLGMLRRHDSPTFGCYTAIGGYVYDLTSYIDMHPGGRQILIKYLGKEATEFTDWHDFDIMDDYAELRIGRLVSDIPLADVEKDQVVVHKWVFDISSLAPGRSDQEVDHWIYANLVGLGGKDLSEAIKAYDETGSILVRLYQRKDLIVGKLPEGPEVRDIPEGELTKHNDPIIRTRAWVAVNGMVYDITPIMIHGRSFYTHEIPRIWAGGPLNDQDLAEWLVQDYSHLVVGPLVKGPAWPEPPMPDKKELERKRRENELAAFKCDDRLPTNLVPEDISRWVRLTNPTPAQFHQRMAERFGLFEDSTTEDAARSRSHLWVSTSDPQKRGGDYPHPQVARLRKIQRIPPNLRVKPDGKPNRPIS</sequence>
<protein>
    <recommendedName>
        <fullName evidence="6">Cytochrome b5 heme-binding domain-containing protein</fullName>
    </recommendedName>
</protein>
<dbReference type="PANTHER" id="PTHR19359">
    <property type="entry name" value="CYTOCHROME B5"/>
    <property type="match status" value="1"/>
</dbReference>
<evidence type="ECO:0000256" key="2">
    <source>
        <dbReference type="ARBA" id="ARBA00022723"/>
    </source>
</evidence>
<evidence type="ECO:0000313" key="7">
    <source>
        <dbReference type="EMBL" id="KAK9423804.1"/>
    </source>
</evidence>
<feature type="domain" description="Cytochrome b5 heme-binding" evidence="6">
    <location>
        <begin position="1016"/>
        <end position="1091"/>
    </location>
</feature>
<dbReference type="SMART" id="SM01117">
    <property type="entry name" value="Cyt-b5"/>
    <property type="match status" value="3"/>
</dbReference>
<keyword evidence="1" id="KW-0349">Heme</keyword>
<comment type="similarity">
    <text evidence="4">Belongs to the cytochrome b5 family.</text>
</comment>
<dbReference type="SUPFAM" id="SSF55856">
    <property type="entry name" value="Cytochrome b5-like heme/steroid binding domain"/>
    <property type="match status" value="1"/>
</dbReference>
<evidence type="ECO:0000256" key="5">
    <source>
        <dbReference type="SAM" id="MobiDB-lite"/>
    </source>
</evidence>
<evidence type="ECO:0000256" key="1">
    <source>
        <dbReference type="ARBA" id="ARBA00022617"/>
    </source>
</evidence>
<organism evidence="7 8">
    <name type="scientific">Seiridium unicorne</name>
    <dbReference type="NCBI Taxonomy" id="138068"/>
    <lineage>
        <taxon>Eukaryota</taxon>
        <taxon>Fungi</taxon>
        <taxon>Dikarya</taxon>
        <taxon>Ascomycota</taxon>
        <taxon>Pezizomycotina</taxon>
        <taxon>Sordariomycetes</taxon>
        <taxon>Xylariomycetidae</taxon>
        <taxon>Amphisphaeriales</taxon>
        <taxon>Sporocadaceae</taxon>
        <taxon>Seiridium</taxon>
    </lineage>
</organism>
<feature type="compositionally biased region" description="Polar residues" evidence="5">
    <location>
        <begin position="755"/>
        <end position="772"/>
    </location>
</feature>
<proteinExistence type="inferred from homology"/>
<evidence type="ECO:0000313" key="8">
    <source>
        <dbReference type="Proteomes" id="UP001408356"/>
    </source>
</evidence>
<feature type="compositionally biased region" description="Basic and acidic residues" evidence="5">
    <location>
        <begin position="774"/>
        <end position="786"/>
    </location>
</feature>
<dbReference type="Gene3D" id="3.10.120.10">
    <property type="entry name" value="Cytochrome b5-like heme/steroid binding domain"/>
    <property type="match status" value="1"/>
</dbReference>
<gene>
    <name evidence="7" type="ORF">SUNI508_03820</name>
</gene>
<keyword evidence="8" id="KW-1185">Reference proteome</keyword>